<feature type="domain" description="Novel STAND NTPase 1" evidence="3">
    <location>
        <begin position="259"/>
        <end position="650"/>
    </location>
</feature>
<dbReference type="GO" id="GO:0004197">
    <property type="term" value="F:cysteine-type endopeptidase activity"/>
    <property type="evidence" value="ECO:0007669"/>
    <property type="project" value="InterPro"/>
</dbReference>
<dbReference type="RefSeq" id="WP_330482327.1">
    <property type="nucleotide sequence ID" value="NZ_JAZBJZ010000009.1"/>
</dbReference>
<evidence type="ECO:0000313" key="4">
    <source>
        <dbReference type="EMBL" id="MEE3715903.1"/>
    </source>
</evidence>
<dbReference type="PANTHER" id="PTHR23150">
    <property type="entry name" value="SULFATASE MODIFYING FACTOR 1, 2"/>
    <property type="match status" value="1"/>
</dbReference>
<dbReference type="Gene3D" id="3.40.50.300">
    <property type="entry name" value="P-loop containing nucleotide triphosphate hydrolases"/>
    <property type="match status" value="1"/>
</dbReference>
<organism evidence="4 5">
    <name type="scientific">Tumidithrix elongata BACA0141</name>
    <dbReference type="NCBI Taxonomy" id="2716417"/>
    <lineage>
        <taxon>Bacteria</taxon>
        <taxon>Bacillati</taxon>
        <taxon>Cyanobacteriota</taxon>
        <taxon>Cyanophyceae</taxon>
        <taxon>Pseudanabaenales</taxon>
        <taxon>Pseudanabaenaceae</taxon>
        <taxon>Tumidithrix</taxon>
        <taxon>Tumidithrix elongata</taxon>
    </lineage>
</organism>
<dbReference type="InterPro" id="IPR005532">
    <property type="entry name" value="SUMF_dom"/>
</dbReference>
<dbReference type="Pfam" id="PF20703">
    <property type="entry name" value="nSTAND1"/>
    <property type="match status" value="1"/>
</dbReference>
<dbReference type="GO" id="GO:0120147">
    <property type="term" value="F:formylglycine-generating oxidase activity"/>
    <property type="evidence" value="ECO:0007669"/>
    <property type="project" value="TreeGrafter"/>
</dbReference>
<evidence type="ECO:0000259" key="3">
    <source>
        <dbReference type="Pfam" id="PF20703"/>
    </source>
</evidence>
<comment type="caution">
    <text evidence="4">The sequence shown here is derived from an EMBL/GenBank/DDBJ whole genome shotgun (WGS) entry which is preliminary data.</text>
</comment>
<gene>
    <name evidence="4" type="ORF">V2H45_03985</name>
</gene>
<name>A0AAW9PZG8_9CYAN</name>
<dbReference type="Pfam" id="PF03781">
    <property type="entry name" value="FGE-sulfatase"/>
    <property type="match status" value="1"/>
</dbReference>
<protein>
    <submittedName>
        <fullName evidence="4">SUMF1/EgtB/PvdO family nonheme iron enzyme</fullName>
    </submittedName>
</protein>
<dbReference type="EMBL" id="JAZBJZ010000009">
    <property type="protein sequence ID" value="MEE3715903.1"/>
    <property type="molecule type" value="Genomic_DNA"/>
</dbReference>
<accession>A0AAW9PZG8</accession>
<dbReference type="Gene3D" id="3.90.1580.10">
    <property type="entry name" value="paralog of FGE (formylglycine-generating enzyme)"/>
    <property type="match status" value="1"/>
</dbReference>
<proteinExistence type="predicted"/>
<reference evidence="4" key="1">
    <citation type="submission" date="2024-01" db="EMBL/GenBank/DDBJ databases">
        <title>Bank of Algae and Cyanobacteria of the Azores (BACA) strain genomes.</title>
        <authorList>
            <person name="Luz R."/>
            <person name="Cordeiro R."/>
            <person name="Fonseca A."/>
            <person name="Goncalves V."/>
        </authorList>
    </citation>
    <scope>NUCLEOTIDE SEQUENCE</scope>
    <source>
        <strain evidence="4">BACA0141</strain>
    </source>
</reference>
<keyword evidence="5" id="KW-1185">Reference proteome</keyword>
<dbReference type="PANTHER" id="PTHR23150:SF19">
    <property type="entry name" value="FORMYLGLYCINE-GENERATING ENZYME"/>
    <property type="match status" value="1"/>
</dbReference>
<dbReference type="SUPFAM" id="SSF52540">
    <property type="entry name" value="P-loop containing nucleoside triphosphate hydrolases"/>
    <property type="match status" value="1"/>
</dbReference>
<dbReference type="InterPro" id="IPR051043">
    <property type="entry name" value="Sulfatase_Mod_Factor_Kinase"/>
</dbReference>
<dbReference type="InterPro" id="IPR016187">
    <property type="entry name" value="CTDL_fold"/>
</dbReference>
<dbReference type="InterPro" id="IPR042095">
    <property type="entry name" value="SUMF_sf"/>
</dbReference>
<dbReference type="Pfam" id="PF00656">
    <property type="entry name" value="Peptidase_C14"/>
    <property type="match status" value="1"/>
</dbReference>
<feature type="domain" description="Sulfatase-modifying factor enzyme-like" evidence="2">
    <location>
        <begin position="702"/>
        <end position="962"/>
    </location>
</feature>
<evidence type="ECO:0000259" key="1">
    <source>
        <dbReference type="Pfam" id="PF00656"/>
    </source>
</evidence>
<evidence type="ECO:0000259" key="2">
    <source>
        <dbReference type="Pfam" id="PF03781"/>
    </source>
</evidence>
<dbReference type="AlphaFoldDB" id="A0AAW9PZG8"/>
<dbReference type="InterPro" id="IPR011600">
    <property type="entry name" value="Pept_C14_caspase"/>
</dbReference>
<dbReference type="GO" id="GO:0006508">
    <property type="term" value="P:proteolysis"/>
    <property type="evidence" value="ECO:0007669"/>
    <property type="project" value="InterPro"/>
</dbReference>
<evidence type="ECO:0000313" key="5">
    <source>
        <dbReference type="Proteomes" id="UP001333818"/>
    </source>
</evidence>
<dbReference type="InterPro" id="IPR049052">
    <property type="entry name" value="nSTAND1"/>
</dbReference>
<dbReference type="InterPro" id="IPR027417">
    <property type="entry name" value="P-loop_NTPase"/>
</dbReference>
<dbReference type="Gene3D" id="3.40.50.1460">
    <property type="match status" value="1"/>
</dbReference>
<feature type="domain" description="Peptidase C14 caspase" evidence="1">
    <location>
        <begin position="3"/>
        <end position="203"/>
    </location>
</feature>
<dbReference type="Proteomes" id="UP001333818">
    <property type="component" value="Unassembled WGS sequence"/>
</dbReference>
<sequence length="969" mass="108914">MARYGLVVGVAKYKMPLGSLSKTEGDAKAVADLLRQHGDFEDIQVLTGEVTAKQLEDALGRLLTERAERNEALIYYTGHAVVVKGNFGKKRGYFALSNTTLKNGNGAITGIENGIALDDLSGLIGEANLSNLVVLLDCCHSETLLEESQGFLQKAVVTQAFADFKKDYFLVSACRKFEEAYAMRSEAHSIFTGALLRGLASDRANDRGVVNASQMYGYISEQLRGTGQEAVDLGFGGGSIRMVDYRAVVAEKVPEDVCPYVGLEAFTKETAKYFKGRDRFVRLLLQKLNESNFVPVIGASGSGKSSLVRAGLISELEAQGNWLILPPIKPGDFSDNPVMGISWVLAQLCQRADTKREISKAIAAGNLEAAIACLAEPKKILLVVDQFEEIFTVCPVEKEAERQQFIDLLVGITQCPDSRLRVVTTMRADFFENCLGYRGLGEVIQQHQVLLLPMNEAELQEAIAAPAKAGQYELGEGLLTAILRDVRDEKNVLPLLEFALTQLWERRENRRLTFAIYDDLGGVMGALNNHAKLIYDSLKPQEQEWAKRICLMLVRTGIGEKDTRQRQTKKELSKLAKDGDRQDFQMALDRLVAARLLVTGKDGDGDAWVDMAHEALMDKWLYFAKWREEKRDVLRLVNRIRDAFDEWNKALDKDKFLLPEGVVAQIEEVEVAINDYLTPEQQEFVRRNRYKYKPWLDPSNFPEMLDIPSGTVWMGSPDGRGYDDEKPYHQVSVPAFRMGKYPVTQAQWRTVAMSPKIDRDLSLSPSYHRGDDRPVEQITWHEAQEFCARLSKLTGESYRLPSEAEWEYACRAGAKDYTEYCFGDDVSQLVDYAWFGDNSGKSPLDATALWQEFSKESSKYTNKLSANGNRTHNVGGRLPNAWGLCDMHGNVWEWCADDWHDNYEGAPNDSQIWAKDIKNYEDGEKKLLRGGSWDFTSYGCRSAFRGRYVADYRYDNIGFRVVVSVFGSS</sequence>
<dbReference type="SUPFAM" id="SSF56436">
    <property type="entry name" value="C-type lectin-like"/>
    <property type="match status" value="1"/>
</dbReference>